<keyword evidence="4 9" id="KW-0812">Transmembrane</keyword>
<feature type="transmembrane region" description="Helical" evidence="9">
    <location>
        <begin position="21"/>
        <end position="42"/>
    </location>
</feature>
<dbReference type="Pfam" id="PF01741">
    <property type="entry name" value="MscL"/>
    <property type="match status" value="1"/>
</dbReference>
<keyword evidence="7 9" id="KW-0472">Membrane</keyword>
<accession>A0A9D1UF18</accession>
<dbReference type="Gene3D" id="1.10.1200.120">
    <property type="entry name" value="Large-conductance mechanosensitive channel, MscL, domain 1"/>
    <property type="match status" value="1"/>
</dbReference>
<evidence type="ECO:0000313" key="10">
    <source>
        <dbReference type="EMBL" id="HIW85422.1"/>
    </source>
</evidence>
<dbReference type="InterPro" id="IPR037673">
    <property type="entry name" value="MSC/AndL"/>
</dbReference>
<evidence type="ECO:0000256" key="7">
    <source>
        <dbReference type="ARBA" id="ARBA00023136"/>
    </source>
</evidence>
<evidence type="ECO:0000256" key="5">
    <source>
        <dbReference type="ARBA" id="ARBA00022989"/>
    </source>
</evidence>
<evidence type="ECO:0000256" key="4">
    <source>
        <dbReference type="ARBA" id="ARBA00022692"/>
    </source>
</evidence>
<organism evidence="10 11">
    <name type="scientific">Candidatus Eubacterium faecipullorum</name>
    <dbReference type="NCBI Taxonomy" id="2838571"/>
    <lineage>
        <taxon>Bacteria</taxon>
        <taxon>Bacillati</taxon>
        <taxon>Bacillota</taxon>
        <taxon>Clostridia</taxon>
        <taxon>Eubacteriales</taxon>
        <taxon>Eubacteriaceae</taxon>
        <taxon>Eubacterium</taxon>
    </lineage>
</organism>
<dbReference type="SUPFAM" id="SSF81330">
    <property type="entry name" value="Gated mechanosensitive channel"/>
    <property type="match status" value="1"/>
</dbReference>
<keyword evidence="6" id="KW-0406">Ion transport</keyword>
<evidence type="ECO:0000256" key="3">
    <source>
        <dbReference type="ARBA" id="ARBA00022475"/>
    </source>
</evidence>
<dbReference type="NCBIfam" id="TIGR00220">
    <property type="entry name" value="mscL"/>
    <property type="match status" value="1"/>
</dbReference>
<dbReference type="GO" id="GO:0008381">
    <property type="term" value="F:mechanosensitive monoatomic ion channel activity"/>
    <property type="evidence" value="ECO:0007669"/>
    <property type="project" value="InterPro"/>
</dbReference>
<evidence type="ECO:0000256" key="1">
    <source>
        <dbReference type="ARBA" id="ARBA00004141"/>
    </source>
</evidence>
<comment type="subcellular location">
    <subcellularLocation>
        <location evidence="1">Membrane</location>
        <topology evidence="1">Multi-pass membrane protein</topology>
    </subcellularLocation>
</comment>
<dbReference type="PANTHER" id="PTHR30266">
    <property type="entry name" value="MECHANOSENSITIVE CHANNEL MSCL"/>
    <property type="match status" value="1"/>
</dbReference>
<keyword evidence="2" id="KW-0813">Transport</keyword>
<dbReference type="Proteomes" id="UP000824205">
    <property type="component" value="Unassembled WGS sequence"/>
</dbReference>
<reference evidence="10" key="1">
    <citation type="journal article" date="2021" name="PeerJ">
        <title>Extensive microbial diversity within the chicken gut microbiome revealed by metagenomics and culture.</title>
        <authorList>
            <person name="Gilroy R."/>
            <person name="Ravi A."/>
            <person name="Getino M."/>
            <person name="Pursley I."/>
            <person name="Horton D.L."/>
            <person name="Alikhan N.F."/>
            <person name="Baker D."/>
            <person name="Gharbi K."/>
            <person name="Hall N."/>
            <person name="Watson M."/>
            <person name="Adriaenssens E.M."/>
            <person name="Foster-Nyarko E."/>
            <person name="Jarju S."/>
            <person name="Secka A."/>
            <person name="Antonio M."/>
            <person name="Oren A."/>
            <person name="Chaudhuri R.R."/>
            <person name="La Ragione R."/>
            <person name="Hildebrand F."/>
            <person name="Pallen M.J."/>
        </authorList>
    </citation>
    <scope>NUCLEOTIDE SEQUENCE</scope>
    <source>
        <strain evidence="10">421</strain>
    </source>
</reference>
<dbReference type="PRINTS" id="PR01264">
    <property type="entry name" value="MECHCHANNEL"/>
</dbReference>
<evidence type="ECO:0000256" key="9">
    <source>
        <dbReference type="SAM" id="Phobius"/>
    </source>
</evidence>
<dbReference type="PANTHER" id="PTHR30266:SF2">
    <property type="entry name" value="LARGE-CONDUCTANCE MECHANOSENSITIVE CHANNEL"/>
    <property type="match status" value="1"/>
</dbReference>
<dbReference type="EMBL" id="DXGE01000011">
    <property type="protein sequence ID" value="HIW85422.1"/>
    <property type="molecule type" value="Genomic_DNA"/>
</dbReference>
<dbReference type="AlphaFoldDB" id="A0A9D1UF18"/>
<evidence type="ECO:0000256" key="6">
    <source>
        <dbReference type="ARBA" id="ARBA00023065"/>
    </source>
</evidence>
<keyword evidence="5 9" id="KW-1133">Transmembrane helix</keyword>
<dbReference type="GO" id="GO:0016020">
    <property type="term" value="C:membrane"/>
    <property type="evidence" value="ECO:0007669"/>
    <property type="project" value="UniProtKB-SubCell"/>
</dbReference>
<proteinExistence type="predicted"/>
<comment type="caution">
    <text evidence="10">The sequence shown here is derived from an EMBL/GenBank/DDBJ whole genome shotgun (WGS) entry which is preliminary data.</text>
</comment>
<gene>
    <name evidence="10" type="primary">mscL</name>
    <name evidence="10" type="ORF">IAA48_02910</name>
</gene>
<protein>
    <submittedName>
        <fullName evidence="10">Large conductance mechanosensitive channel protein MscL</fullName>
    </submittedName>
</protein>
<evidence type="ECO:0000313" key="11">
    <source>
        <dbReference type="Proteomes" id="UP000824205"/>
    </source>
</evidence>
<dbReference type="InterPro" id="IPR036019">
    <property type="entry name" value="MscL_channel"/>
</dbReference>
<evidence type="ECO:0000256" key="8">
    <source>
        <dbReference type="ARBA" id="ARBA00023303"/>
    </source>
</evidence>
<sequence>MKKFIEEFKQFALKGNMFDMAVGIIIGGAFTGVVNALTDNFINPLLQFITGAARYTTQELLGFLSSFVSAFLNFIIMAFVLFCLLKVINKVMTIGKKKEAAEAPSAKKCPYCMSDIDINAIRCPHCTSILEEDAAKITTQE</sequence>
<dbReference type="InterPro" id="IPR001185">
    <property type="entry name" value="MS_channel"/>
</dbReference>
<evidence type="ECO:0000256" key="2">
    <source>
        <dbReference type="ARBA" id="ARBA00022448"/>
    </source>
</evidence>
<name>A0A9D1UF18_9FIRM</name>
<feature type="transmembrane region" description="Helical" evidence="9">
    <location>
        <begin position="62"/>
        <end position="88"/>
    </location>
</feature>
<keyword evidence="3" id="KW-1003">Cell membrane</keyword>
<reference evidence="10" key="2">
    <citation type="submission" date="2021-04" db="EMBL/GenBank/DDBJ databases">
        <authorList>
            <person name="Gilroy R."/>
        </authorList>
    </citation>
    <scope>NUCLEOTIDE SEQUENCE</scope>
    <source>
        <strain evidence="10">421</strain>
    </source>
</reference>
<keyword evidence="8" id="KW-0407">Ion channel</keyword>